<dbReference type="STRING" id="157072.A0A024UBB4"/>
<dbReference type="Pfam" id="PF03364">
    <property type="entry name" value="Polyketide_cyc"/>
    <property type="match status" value="1"/>
</dbReference>
<sequence length="488" mass="54753">MATSATKRWRAGVGRRMLMARRGFLAMPEFLQPSSLRKEHREKKIVPFTCQAMFDVVANVDAYVSFLPFCVSSRVVSRPSTNVMEADLTVGFQIFTESYRSRVELESPHRIFIKSIHSPTFKSIESEWMFRQVSETSCEVNFRVSFEVGSILHAHAMRLFFDDVARVQLNAFIGQASKLNKLKQPKHQKELQQQQLLLHEPHHQQLVHTTPPPAREPLASKGKGSWSVPFLDGKVSAPVLAHLKHAFVSHATKLVEHTESPKLTLAGFGAACRDLVLTSPWAKASSTVADLHSISANSQSALAFAVFASYAMPSHHQNSMQEPSVQKGLSFTEFATGVYLTLYGTVDDKAVHMFQAIDTQHDGRLSPDELRRAMELRLRVVREVFPLLLQEQLALATSSSPNSSKNLNEEGMKAGLMAIESLMSQVEGDIPLAVRQVFLSMTLQEPNHINLTEWRRMWHDHPELVEMMTIDGMKKILRVATVVAPYSG</sequence>
<protein>
    <recommendedName>
        <fullName evidence="4">EF-hand domain-containing protein</fullName>
    </recommendedName>
</protein>
<dbReference type="PROSITE" id="PS50222">
    <property type="entry name" value="EF_HAND_2"/>
    <property type="match status" value="1"/>
</dbReference>
<dbReference type="InterPro" id="IPR011992">
    <property type="entry name" value="EF-hand-dom_pair"/>
</dbReference>
<gene>
    <name evidence="5" type="ORF">H310_05092</name>
</gene>
<dbReference type="InterPro" id="IPR023393">
    <property type="entry name" value="START-like_dom_sf"/>
</dbReference>
<evidence type="ECO:0000256" key="3">
    <source>
        <dbReference type="ARBA" id="ARBA00024947"/>
    </source>
</evidence>
<dbReference type="GO" id="GO:0005739">
    <property type="term" value="C:mitochondrion"/>
    <property type="evidence" value="ECO:0007669"/>
    <property type="project" value="TreeGrafter"/>
</dbReference>
<dbReference type="GO" id="GO:0005509">
    <property type="term" value="F:calcium ion binding"/>
    <property type="evidence" value="ECO:0007669"/>
    <property type="project" value="InterPro"/>
</dbReference>
<comment type="similarity">
    <text evidence="1">Belongs to the COQ10 family.</text>
</comment>
<dbReference type="SUPFAM" id="SSF55961">
    <property type="entry name" value="Bet v1-like"/>
    <property type="match status" value="1"/>
</dbReference>
<dbReference type="VEuPathDB" id="FungiDB:H310_05092"/>
<evidence type="ECO:0000313" key="5">
    <source>
        <dbReference type="EMBL" id="ETW03711.1"/>
    </source>
</evidence>
<dbReference type="EMBL" id="KI913959">
    <property type="protein sequence ID" value="ETW03711.1"/>
    <property type="molecule type" value="Genomic_DNA"/>
</dbReference>
<dbReference type="Gene3D" id="1.10.238.10">
    <property type="entry name" value="EF-hand"/>
    <property type="match status" value="1"/>
</dbReference>
<dbReference type="PANTHER" id="PTHR12901:SF10">
    <property type="entry name" value="COENZYME Q-BINDING PROTEIN COQ10, MITOCHONDRIAL"/>
    <property type="match status" value="1"/>
</dbReference>
<dbReference type="InterPro" id="IPR044996">
    <property type="entry name" value="COQ10-like"/>
</dbReference>
<evidence type="ECO:0000256" key="2">
    <source>
        <dbReference type="ARBA" id="ARBA00011814"/>
    </source>
</evidence>
<evidence type="ECO:0000256" key="1">
    <source>
        <dbReference type="ARBA" id="ARBA00006885"/>
    </source>
</evidence>
<comment type="function">
    <text evidence="3">Required for the function of coenzyme Q in the respiratory chain. May serve as a chaperone or may be involved in the transport of Q6 from its site of synthesis to the catalytic sites of the respiratory complexes.</text>
</comment>
<dbReference type="GeneID" id="20082142"/>
<organism evidence="5">
    <name type="scientific">Aphanomyces invadans</name>
    <dbReference type="NCBI Taxonomy" id="157072"/>
    <lineage>
        <taxon>Eukaryota</taxon>
        <taxon>Sar</taxon>
        <taxon>Stramenopiles</taxon>
        <taxon>Oomycota</taxon>
        <taxon>Saprolegniomycetes</taxon>
        <taxon>Saprolegniales</taxon>
        <taxon>Verrucalvaceae</taxon>
        <taxon>Aphanomyces</taxon>
    </lineage>
</organism>
<accession>A0A024UBB4</accession>
<reference evidence="5" key="1">
    <citation type="submission" date="2013-12" db="EMBL/GenBank/DDBJ databases">
        <title>The Genome Sequence of Aphanomyces invadans NJM9701.</title>
        <authorList>
            <consortium name="The Broad Institute Genomics Platform"/>
            <person name="Russ C."/>
            <person name="Tyler B."/>
            <person name="van West P."/>
            <person name="Dieguez-Uribeondo J."/>
            <person name="Young S.K."/>
            <person name="Zeng Q."/>
            <person name="Gargeya S."/>
            <person name="Fitzgerald M."/>
            <person name="Abouelleil A."/>
            <person name="Alvarado L."/>
            <person name="Chapman S.B."/>
            <person name="Gainer-Dewar J."/>
            <person name="Goldberg J."/>
            <person name="Griggs A."/>
            <person name="Gujja S."/>
            <person name="Hansen M."/>
            <person name="Howarth C."/>
            <person name="Imamovic A."/>
            <person name="Ireland A."/>
            <person name="Larimer J."/>
            <person name="McCowan C."/>
            <person name="Murphy C."/>
            <person name="Pearson M."/>
            <person name="Poon T.W."/>
            <person name="Priest M."/>
            <person name="Roberts A."/>
            <person name="Saif S."/>
            <person name="Shea T."/>
            <person name="Sykes S."/>
            <person name="Wortman J."/>
            <person name="Nusbaum C."/>
            <person name="Birren B."/>
        </authorList>
    </citation>
    <scope>NUCLEOTIDE SEQUENCE [LARGE SCALE GENOMIC DNA]</scope>
    <source>
        <strain evidence="5">NJM9701</strain>
    </source>
</reference>
<name>A0A024UBB4_9STRA</name>
<dbReference type="OrthoDB" id="292693at2759"/>
<dbReference type="Gene3D" id="3.30.530.20">
    <property type="match status" value="1"/>
</dbReference>
<proteinExistence type="inferred from homology"/>
<dbReference type="PANTHER" id="PTHR12901">
    <property type="entry name" value="SPERM PROTEIN HOMOLOG"/>
    <property type="match status" value="1"/>
</dbReference>
<dbReference type="eggNOG" id="KOG3177">
    <property type="taxonomic scope" value="Eukaryota"/>
</dbReference>
<dbReference type="GO" id="GO:0045333">
    <property type="term" value="P:cellular respiration"/>
    <property type="evidence" value="ECO:0007669"/>
    <property type="project" value="InterPro"/>
</dbReference>
<dbReference type="AlphaFoldDB" id="A0A024UBB4"/>
<feature type="domain" description="EF-hand" evidence="4">
    <location>
        <begin position="345"/>
        <end position="380"/>
    </location>
</feature>
<dbReference type="GO" id="GO:0048039">
    <property type="term" value="F:ubiquinone binding"/>
    <property type="evidence" value="ECO:0007669"/>
    <property type="project" value="InterPro"/>
</dbReference>
<evidence type="ECO:0000259" key="4">
    <source>
        <dbReference type="PROSITE" id="PS50222"/>
    </source>
</evidence>
<dbReference type="InterPro" id="IPR005031">
    <property type="entry name" value="COQ10_START"/>
</dbReference>
<comment type="subunit">
    <text evidence="2">Interacts with coenzyme Q.</text>
</comment>
<dbReference type="CDD" id="cd07813">
    <property type="entry name" value="COQ10p_like"/>
    <property type="match status" value="1"/>
</dbReference>
<dbReference type="SUPFAM" id="SSF47473">
    <property type="entry name" value="EF-hand"/>
    <property type="match status" value="1"/>
</dbReference>
<dbReference type="RefSeq" id="XP_008867940.1">
    <property type="nucleotide sequence ID" value="XM_008869718.1"/>
</dbReference>
<dbReference type="InterPro" id="IPR002048">
    <property type="entry name" value="EF_hand_dom"/>
</dbReference>